<dbReference type="Pfam" id="PF02597">
    <property type="entry name" value="ThiS"/>
    <property type="match status" value="1"/>
</dbReference>
<dbReference type="InterPro" id="IPR003749">
    <property type="entry name" value="ThiS/MoaD-like"/>
</dbReference>
<comment type="caution">
    <text evidence="1">The sequence shown here is derived from an EMBL/GenBank/DDBJ whole genome shotgun (WGS) entry which is preliminary data.</text>
</comment>
<sequence length="86" mass="8841">MAARLVFLGRLEELAGSGDAALALAAPLNWQALVERLSAEFDPLLGEAICGDRVRVAINGALVAEKQALVLGDGDELAFLPPVSGG</sequence>
<dbReference type="AlphaFoldDB" id="A0A7X4GDL8"/>
<evidence type="ECO:0000313" key="2">
    <source>
        <dbReference type="Proteomes" id="UP000465810"/>
    </source>
</evidence>
<dbReference type="InterPro" id="IPR016155">
    <property type="entry name" value="Mopterin_synth/thiamin_S_b"/>
</dbReference>
<organism evidence="1 2">
    <name type="scientific">Novosphingobium silvae</name>
    <dbReference type="NCBI Taxonomy" id="2692619"/>
    <lineage>
        <taxon>Bacteria</taxon>
        <taxon>Pseudomonadati</taxon>
        <taxon>Pseudomonadota</taxon>
        <taxon>Alphaproteobacteria</taxon>
        <taxon>Sphingomonadales</taxon>
        <taxon>Sphingomonadaceae</taxon>
        <taxon>Novosphingobium</taxon>
    </lineage>
</organism>
<dbReference type="Proteomes" id="UP000465810">
    <property type="component" value="Unassembled WGS sequence"/>
</dbReference>
<dbReference type="InterPro" id="IPR012675">
    <property type="entry name" value="Beta-grasp_dom_sf"/>
</dbReference>
<evidence type="ECO:0000313" key="1">
    <source>
        <dbReference type="EMBL" id="MYL96364.1"/>
    </source>
</evidence>
<dbReference type="EMBL" id="WVTD01000001">
    <property type="protein sequence ID" value="MYL96364.1"/>
    <property type="molecule type" value="Genomic_DNA"/>
</dbReference>
<gene>
    <name evidence="1" type="ORF">GR702_01065</name>
</gene>
<name>A0A7X4GDL8_9SPHN</name>
<dbReference type="SUPFAM" id="SSF54285">
    <property type="entry name" value="MoaD/ThiS"/>
    <property type="match status" value="1"/>
</dbReference>
<protein>
    <submittedName>
        <fullName evidence="1">MoaD/ThiS family protein</fullName>
    </submittedName>
</protein>
<dbReference type="Gene3D" id="3.10.20.30">
    <property type="match status" value="1"/>
</dbReference>
<reference evidence="1 2" key="1">
    <citation type="submission" date="2019-12" db="EMBL/GenBank/DDBJ databases">
        <authorList>
            <person name="Feng G."/>
            <person name="Zhu H."/>
        </authorList>
    </citation>
    <scope>NUCLEOTIDE SEQUENCE [LARGE SCALE GENOMIC DNA]</scope>
    <source>
        <strain evidence="1 2">FGD1</strain>
    </source>
</reference>
<dbReference type="RefSeq" id="WP_160984097.1">
    <property type="nucleotide sequence ID" value="NZ_WVTD01000001.1"/>
</dbReference>
<proteinExistence type="predicted"/>
<keyword evidence="2" id="KW-1185">Reference proteome</keyword>
<accession>A0A7X4GDL8</accession>